<organism evidence="2 3">
    <name type="scientific">Pontibacter anaerobius</name>
    <dbReference type="NCBI Taxonomy" id="2993940"/>
    <lineage>
        <taxon>Bacteria</taxon>
        <taxon>Pseudomonadati</taxon>
        <taxon>Bacteroidota</taxon>
        <taxon>Cytophagia</taxon>
        <taxon>Cytophagales</taxon>
        <taxon>Hymenobacteraceae</taxon>
        <taxon>Pontibacter</taxon>
    </lineage>
</organism>
<evidence type="ECO:0000259" key="1">
    <source>
        <dbReference type="Pfam" id="PF01507"/>
    </source>
</evidence>
<dbReference type="PANTHER" id="PTHR43196">
    <property type="entry name" value="SULFATE ADENYLYLTRANSFERASE SUBUNIT 2"/>
    <property type="match status" value="1"/>
</dbReference>
<dbReference type="InterPro" id="IPR002500">
    <property type="entry name" value="PAPS_reduct_dom"/>
</dbReference>
<evidence type="ECO:0000313" key="2">
    <source>
        <dbReference type="EMBL" id="MCX2741459.1"/>
    </source>
</evidence>
<dbReference type="Proteomes" id="UP001207228">
    <property type="component" value="Unassembled WGS sequence"/>
</dbReference>
<comment type="caution">
    <text evidence="2">The sequence shown here is derived from an EMBL/GenBank/DDBJ whole genome shotgun (WGS) entry which is preliminary data.</text>
</comment>
<dbReference type="SUPFAM" id="SSF52402">
    <property type="entry name" value="Adenine nucleotide alpha hydrolases-like"/>
    <property type="match status" value="1"/>
</dbReference>
<dbReference type="NCBIfam" id="TIGR03183">
    <property type="entry name" value="DNA_S_dndC"/>
    <property type="match status" value="1"/>
</dbReference>
<dbReference type="Pfam" id="PF01507">
    <property type="entry name" value="PAPS_reduct"/>
    <property type="match status" value="1"/>
</dbReference>
<dbReference type="RefSeq" id="WP_266053676.1">
    <property type="nucleotide sequence ID" value="NZ_JAPFQO010000011.1"/>
</dbReference>
<dbReference type="InterPro" id="IPR017598">
    <property type="entry name" value="SulphurTrfase_DndC"/>
</dbReference>
<keyword evidence="3" id="KW-1185">Reference proteome</keyword>
<dbReference type="InterPro" id="IPR014729">
    <property type="entry name" value="Rossmann-like_a/b/a_fold"/>
</dbReference>
<gene>
    <name evidence="2" type="primary">dndC</name>
    <name evidence="2" type="ORF">OO017_15980</name>
</gene>
<sequence>MAFNKRELVAEIKEQYLEEDEGRPWIVAFSGGKDSTTLLMLVWEAMLELTEVERKTRTVYIICNNTLVENPQVLTFVNKQLEVLREKAVEQGLPIIVDHTTPRLDDSFWVNLVGRGYPAPNNMFRWCTERLKISPTTHYIKEKISEHGEVIILLGTRSDESSNRAASIKRHEIKGQRLRKHPLPNAMAYAPIKDMTTDEVWTYLQSTNSPWTGRKNRDLITLYRNGSGGDCPLIMDVKTPSCGNSRFGCWVCTVVKRDRSMEALIDNGEDWMQPLVEIRDFLYGTIDRDAPDYDPDKYRMPIRRNKAEGLGPYWPKWRYHILKMILEAQKIAQEEDPQNQLITLQELAAIQVVWNRDHIYEYSVSDLYNEVYGKVIDFEQKGTSVSQEKKLLKDVCQDKPEDFNLINQLLNAQKNKVLLLRKHGLQNDLENILQEHVRPTFTKLEDY</sequence>
<dbReference type="InterPro" id="IPR050128">
    <property type="entry name" value="Sulfate_adenylyltrnsfr_sub2"/>
</dbReference>
<dbReference type="Gene3D" id="3.40.50.620">
    <property type="entry name" value="HUPs"/>
    <property type="match status" value="1"/>
</dbReference>
<dbReference type="PANTHER" id="PTHR43196:SF2">
    <property type="entry name" value="PHOSPHOADENOSINE PHOSPHOSULFATE REDUCTASE"/>
    <property type="match status" value="1"/>
</dbReference>
<dbReference type="EMBL" id="JAPFQO010000011">
    <property type="protein sequence ID" value="MCX2741459.1"/>
    <property type="molecule type" value="Genomic_DNA"/>
</dbReference>
<accession>A0ABT3RJB1</accession>
<name>A0ABT3RJB1_9BACT</name>
<reference evidence="2 3" key="1">
    <citation type="submission" date="2022-11" db="EMBL/GenBank/DDBJ databases">
        <title>The characterization of three novel Bacteroidetes species and genomic analysis of their roles in tidal elemental geochemical cycles.</title>
        <authorList>
            <person name="Ma K.-J."/>
        </authorList>
    </citation>
    <scope>NUCLEOTIDE SEQUENCE [LARGE SCALE GENOMIC DNA]</scope>
    <source>
        <strain evidence="2 3">M82</strain>
    </source>
</reference>
<feature type="domain" description="Phosphoadenosine phosphosulphate reductase" evidence="1">
    <location>
        <begin position="26"/>
        <end position="253"/>
    </location>
</feature>
<protein>
    <submittedName>
        <fullName evidence="2">DNA phosphorothioation system sulfurtransferase DndC</fullName>
    </submittedName>
</protein>
<proteinExistence type="predicted"/>
<evidence type="ECO:0000313" key="3">
    <source>
        <dbReference type="Proteomes" id="UP001207228"/>
    </source>
</evidence>